<dbReference type="EMBL" id="FUXU01000032">
    <property type="protein sequence ID" value="SKA56688.1"/>
    <property type="molecule type" value="Genomic_DNA"/>
</dbReference>
<dbReference type="RefSeq" id="WP_078752931.1">
    <property type="nucleotide sequence ID" value="NZ_FUXU01000032.1"/>
</dbReference>
<proteinExistence type="predicted"/>
<dbReference type="InterPro" id="IPR022225">
    <property type="entry name" value="Phage_tail_fibre_N"/>
</dbReference>
<name>A0A1T4UVN3_9GAMM</name>
<accession>A0A1T4UVN3</accession>
<gene>
    <name evidence="2" type="ORF">SAMN02745132_02619</name>
</gene>
<dbReference type="Pfam" id="PF12571">
    <property type="entry name" value="Phage_tail_fib"/>
    <property type="match status" value="1"/>
</dbReference>
<organism evidence="2 3">
    <name type="scientific">Enterovibrio nigricans DSM 22720</name>
    <dbReference type="NCBI Taxonomy" id="1121868"/>
    <lineage>
        <taxon>Bacteria</taxon>
        <taxon>Pseudomonadati</taxon>
        <taxon>Pseudomonadota</taxon>
        <taxon>Gammaproteobacteria</taxon>
        <taxon>Vibrionales</taxon>
        <taxon>Vibrionaceae</taxon>
        <taxon>Enterovibrio</taxon>
    </lineage>
</organism>
<sequence length="412" mass="45351">MAENASNKAVASNQMTTAVLTNLGKRLLDEAYQSGNKITIAEMSLGDSNHTYVEPNPDFTELVHEFGRQVINEGNTQETWINAIVYVDAKRWKGNSIFEFGLHDAAGNLIVYSSYPATTIPEDGSEHVQIEIECYLDLYNASAVSITITPIMQIASELEAGIARVATKAQVLEGVSDNTIVTPKKLRDTQQFQLYNPERLYKLGEICFTQSAETGEVSYWQWYSNVESLAGKDPLNTANRRSGWSETTKPWYWSPFNGSRPGETVWWGGAELPEDVILDNEQELPAVVYHRLAAARPDLVFKPDLVSSSIRMKPATGRYLRAANGSNYVPGQTHEDAIRNITANFATNNGWMFSGAGGAMDRWGGESQRANATTMEGAGNVAPAINFDASRVVPTANQNQPVTLIEWKGVAI</sequence>
<protein>
    <submittedName>
        <fullName evidence="2">Phage tail-collar fibre protein</fullName>
    </submittedName>
</protein>
<keyword evidence="3" id="KW-1185">Reference proteome</keyword>
<feature type="domain" description="Phage tail fibre protein N-terminal" evidence="1">
    <location>
        <begin position="17"/>
        <end position="152"/>
    </location>
</feature>
<dbReference type="AlphaFoldDB" id="A0A1T4UVN3"/>
<dbReference type="Proteomes" id="UP000190162">
    <property type="component" value="Unassembled WGS sequence"/>
</dbReference>
<evidence type="ECO:0000313" key="3">
    <source>
        <dbReference type="Proteomes" id="UP000190162"/>
    </source>
</evidence>
<reference evidence="3" key="1">
    <citation type="submission" date="2017-02" db="EMBL/GenBank/DDBJ databases">
        <authorList>
            <person name="Varghese N."/>
            <person name="Submissions S."/>
        </authorList>
    </citation>
    <scope>NUCLEOTIDE SEQUENCE [LARGE SCALE GENOMIC DNA]</scope>
    <source>
        <strain evidence="3">DSM 22720</strain>
    </source>
</reference>
<evidence type="ECO:0000313" key="2">
    <source>
        <dbReference type="EMBL" id="SKA56688.1"/>
    </source>
</evidence>
<dbReference type="OrthoDB" id="9810174at2"/>
<evidence type="ECO:0000259" key="1">
    <source>
        <dbReference type="Pfam" id="PF12571"/>
    </source>
</evidence>